<evidence type="ECO:0008006" key="3">
    <source>
        <dbReference type="Google" id="ProtNLM"/>
    </source>
</evidence>
<protein>
    <recommendedName>
        <fullName evidence="3">LexA repressor DNA-binding domain-containing protein</fullName>
    </recommendedName>
</protein>
<dbReference type="Proteomes" id="UP001589858">
    <property type="component" value="Unassembled WGS sequence"/>
</dbReference>
<organism evidence="1 2">
    <name type="scientific">Novosphingobium clariflavum</name>
    <dbReference type="NCBI Taxonomy" id="2029884"/>
    <lineage>
        <taxon>Bacteria</taxon>
        <taxon>Pseudomonadati</taxon>
        <taxon>Pseudomonadota</taxon>
        <taxon>Alphaproteobacteria</taxon>
        <taxon>Sphingomonadales</taxon>
        <taxon>Sphingomonadaceae</taxon>
        <taxon>Novosphingobium</taxon>
    </lineage>
</organism>
<proteinExistence type="predicted"/>
<gene>
    <name evidence="1" type="ORF">ACFFF8_08565</name>
</gene>
<comment type="caution">
    <text evidence="1">The sequence shown here is derived from an EMBL/GenBank/DDBJ whole genome shotgun (WGS) entry which is preliminary data.</text>
</comment>
<name>A0ABV6S5Y4_9SPHN</name>
<keyword evidence="2" id="KW-1185">Reference proteome</keyword>
<reference evidence="1 2" key="1">
    <citation type="submission" date="2024-09" db="EMBL/GenBank/DDBJ databases">
        <authorList>
            <person name="Sun Q."/>
            <person name="Mori K."/>
        </authorList>
    </citation>
    <scope>NUCLEOTIDE SEQUENCE [LARGE SCALE GENOMIC DNA]</scope>
    <source>
        <strain evidence="1 2">CICC 11035S</strain>
    </source>
</reference>
<dbReference type="RefSeq" id="WP_267223110.1">
    <property type="nucleotide sequence ID" value="NZ_JAPCWC010000020.1"/>
</dbReference>
<evidence type="ECO:0000313" key="2">
    <source>
        <dbReference type="Proteomes" id="UP001589858"/>
    </source>
</evidence>
<evidence type="ECO:0000313" key="1">
    <source>
        <dbReference type="EMBL" id="MFC0684647.1"/>
    </source>
</evidence>
<sequence>MIVGGAQRESARYRIGPLTTFVDAADLEEEFEDAPAGAQFTYAIGPTLARNSSHPTVLLVRRLHDEGRVHLKQKPDGQGTRYLIEKRPEDRSAGGAAAQIRLSDYEARLFDILRGLANRAAPLPSLDLLAEQVGLPHRQAADYRLRALIKRGLILVKPVGSARFVEVIDDMKNFPT</sequence>
<dbReference type="EMBL" id="JBHLTM010000028">
    <property type="protein sequence ID" value="MFC0684647.1"/>
    <property type="molecule type" value="Genomic_DNA"/>
</dbReference>
<accession>A0ABV6S5Y4</accession>